<dbReference type="Proteomes" id="UP000004440">
    <property type="component" value="Unassembled WGS sequence"/>
</dbReference>
<evidence type="ECO:0000313" key="2">
    <source>
        <dbReference type="Proteomes" id="UP000004440"/>
    </source>
</evidence>
<evidence type="ECO:0000313" key="1">
    <source>
        <dbReference type="EMBL" id="EGP93361.1"/>
    </source>
</evidence>
<name>F9CVQ9_9ARCH</name>
<keyword evidence="2" id="KW-1185">Reference proteome</keyword>
<protein>
    <submittedName>
        <fullName evidence="1">Uncharacterized protein</fullName>
    </submittedName>
</protein>
<sequence length="50" mass="5639">MDESFYAITNLEKIGLPSKKKQFCGYCPEDTCLLDCEICNPKKDNGCNCD</sequence>
<proteinExistence type="predicted"/>
<reference evidence="1 2" key="1">
    <citation type="journal article" date="2011" name="J. Bacteriol.">
        <title>Genome Sequence of an Ammonia-Oxidizing Soil Archaeon, "Candidatus Nitrosoarchaeum koreensis" MY1.</title>
        <authorList>
            <person name="Kim B.K."/>
            <person name="Jung M.Y."/>
            <person name="Yu D.S."/>
            <person name="Park S.J."/>
            <person name="Oh T.K."/>
            <person name="Rhee S.K."/>
            <person name="Kim J.F."/>
        </authorList>
    </citation>
    <scope>NUCLEOTIDE SEQUENCE [LARGE SCALE GENOMIC DNA]</scope>
    <source>
        <strain evidence="1 2">MY1</strain>
    </source>
</reference>
<comment type="caution">
    <text evidence="1">The sequence shown here is derived from an EMBL/GenBank/DDBJ whole genome shotgun (WGS) entry which is preliminary data.</text>
</comment>
<accession>F9CVQ9</accession>
<gene>
    <name evidence="1" type="ORF">MY1_0596</name>
</gene>
<dbReference type="STRING" id="1001994.MY1_0596"/>
<dbReference type="EMBL" id="AFPU01000001">
    <property type="protein sequence ID" value="EGP93361.1"/>
    <property type="molecule type" value="Genomic_DNA"/>
</dbReference>
<organism evidence="1 2">
    <name type="scientific">Nitrosarchaeum koreense MY1</name>
    <dbReference type="NCBI Taxonomy" id="1001994"/>
    <lineage>
        <taxon>Archaea</taxon>
        <taxon>Nitrososphaerota</taxon>
        <taxon>Nitrososphaeria</taxon>
        <taxon>Nitrosopumilales</taxon>
        <taxon>Nitrosopumilaceae</taxon>
        <taxon>Nitrosarchaeum</taxon>
    </lineage>
</organism>
<dbReference type="AlphaFoldDB" id="F9CVQ9"/>